<protein>
    <recommendedName>
        <fullName evidence="5">HicB-like antitoxin of toxin-antitoxin system domain-containing protein</fullName>
    </recommendedName>
</protein>
<dbReference type="InterPro" id="IPR035069">
    <property type="entry name" value="TTHA1013/TTHA0281-like"/>
</dbReference>
<evidence type="ECO:0000313" key="3">
    <source>
        <dbReference type="Proteomes" id="UP000070258"/>
    </source>
</evidence>
<dbReference type="EMBL" id="LSRE01000050">
    <property type="protein sequence ID" value="KXO89083.1"/>
    <property type="molecule type" value="Genomic_DNA"/>
</dbReference>
<dbReference type="Proteomes" id="UP000070258">
    <property type="component" value="Unassembled WGS sequence"/>
</dbReference>
<evidence type="ECO:0000313" key="1">
    <source>
        <dbReference type="EMBL" id="KXO89083.1"/>
    </source>
</evidence>
<evidence type="ECO:0000313" key="4">
    <source>
        <dbReference type="Proteomes" id="UP000070409"/>
    </source>
</evidence>
<gene>
    <name evidence="2" type="ORF">AXK60_18665</name>
    <name evidence="1" type="ORF">AXK61_10700</name>
</gene>
<dbReference type="EMBL" id="LSRF01000058">
    <property type="protein sequence ID" value="KXP03805.1"/>
    <property type="molecule type" value="Genomic_DNA"/>
</dbReference>
<proteinExistence type="predicted"/>
<reference evidence="3" key="2">
    <citation type="submission" date="2016-02" db="EMBL/GenBank/DDBJ databases">
        <authorList>
            <person name="Wen L."/>
            <person name="He K."/>
            <person name="Yang H."/>
        </authorList>
    </citation>
    <scope>NUCLEOTIDE SEQUENCE [LARGE SCALE GENOMIC DNA]</scope>
    <source>
        <strain evidence="3">JCM 15929</strain>
    </source>
</reference>
<dbReference type="STRING" id="239498.AXK60_18665"/>
<reference evidence="2" key="1">
    <citation type="submission" date="2016-02" db="EMBL/GenBank/DDBJ databases">
        <authorList>
            <person name="Teng J.L."/>
            <person name="Yang Y."/>
            <person name="Huang Y."/>
            <person name="Guo F."/>
            <person name="Wei W."/>
            <person name="Chen J.H."/>
            <person name="Wong S.Y."/>
            <person name="Lau S.K."/>
            <person name="Woo P.C."/>
        </authorList>
    </citation>
    <scope>NUCLEOTIDE SEQUENCE</scope>
    <source>
        <strain evidence="2">JCM 15929</strain>
    </source>
</reference>
<dbReference type="SUPFAM" id="SSF143100">
    <property type="entry name" value="TTHA1013/TTHA0281-like"/>
    <property type="match status" value="1"/>
</dbReference>
<evidence type="ECO:0000313" key="2">
    <source>
        <dbReference type="EMBL" id="KXP03805.1"/>
    </source>
</evidence>
<keyword evidence="4" id="KW-1185">Reference proteome</keyword>
<comment type="caution">
    <text evidence="2">The sequence shown here is derived from an EMBL/GenBank/DDBJ whole genome shotgun (WGS) entry which is preliminary data.</text>
</comment>
<evidence type="ECO:0008006" key="5">
    <source>
        <dbReference type="Google" id="ProtNLM"/>
    </source>
</evidence>
<name>A0A138A046_9ACTN</name>
<organism evidence="2 3">
    <name type="scientific">Tsukamurella pseudospumae</name>
    <dbReference type="NCBI Taxonomy" id="239498"/>
    <lineage>
        <taxon>Bacteria</taxon>
        <taxon>Bacillati</taxon>
        <taxon>Actinomycetota</taxon>
        <taxon>Actinomycetes</taxon>
        <taxon>Mycobacteriales</taxon>
        <taxon>Tsukamurellaceae</taxon>
        <taxon>Tsukamurella</taxon>
    </lineage>
</organism>
<sequence>MVAVKITATMSRDGRFWLVHVPEIDQYTQGRNLKEAAEMARDLTATWLDIPLDQVDLVGTTIELPAPVRVHLDNAEEQRRVAEQANRVAARESRAAVADLRAAGLTVRDIGAAIGLSHQRVQQLLTSEIGGASSR</sequence>
<accession>A0A138A046</accession>
<dbReference type="Gene3D" id="3.30.160.250">
    <property type="match status" value="1"/>
</dbReference>
<dbReference type="Proteomes" id="UP000070409">
    <property type="component" value="Unassembled WGS sequence"/>
</dbReference>
<dbReference type="AlphaFoldDB" id="A0A138A046"/>
<reference evidence="1 4" key="3">
    <citation type="submission" date="2016-02" db="EMBL/GenBank/DDBJ databases">
        <authorList>
            <person name="Teng J.L."/>
            <person name="Tang Y."/>
            <person name="Huang Y."/>
            <person name="Guo F."/>
            <person name="Wei W."/>
            <person name="Chen J.H."/>
            <person name="Wong S.Y."/>
            <person name="Lau S.K."/>
            <person name="Woo P.C."/>
        </authorList>
    </citation>
    <scope>NUCLEOTIDE SEQUENCE [LARGE SCALE GENOMIC DNA]</scope>
    <source>
        <strain evidence="1 4">JCM 13375</strain>
    </source>
</reference>